<dbReference type="PaxDb" id="65489-OBART11G10880.1"/>
<dbReference type="HOGENOM" id="CLU_2430547_0_0_1"/>
<dbReference type="EnsemblPlants" id="OBART11G10880.1">
    <property type="protein sequence ID" value="OBART11G10880.1"/>
    <property type="gene ID" value="OBART11G10880"/>
</dbReference>
<evidence type="ECO:0000313" key="2">
    <source>
        <dbReference type="Proteomes" id="UP000026960"/>
    </source>
</evidence>
<accession>A0A0D3HKZ5</accession>
<reference evidence="1" key="1">
    <citation type="journal article" date="2009" name="Rice">
        <title>De Novo Next Generation Sequencing of Plant Genomes.</title>
        <authorList>
            <person name="Rounsley S."/>
            <person name="Marri P.R."/>
            <person name="Yu Y."/>
            <person name="He R."/>
            <person name="Sisneros N."/>
            <person name="Goicoechea J.L."/>
            <person name="Lee S.J."/>
            <person name="Angelova A."/>
            <person name="Kudrna D."/>
            <person name="Luo M."/>
            <person name="Affourtit J."/>
            <person name="Desany B."/>
            <person name="Knight J."/>
            <person name="Niazi F."/>
            <person name="Egholm M."/>
            <person name="Wing R.A."/>
        </authorList>
    </citation>
    <scope>NUCLEOTIDE SEQUENCE [LARGE SCALE GENOMIC DNA]</scope>
    <source>
        <strain evidence="1">cv. IRGC 105608</strain>
    </source>
</reference>
<dbReference type="Gramene" id="OBART11G10880.1">
    <property type="protein sequence ID" value="OBART11G10880.1"/>
    <property type="gene ID" value="OBART11G10880"/>
</dbReference>
<keyword evidence="2" id="KW-1185">Reference proteome</keyword>
<organism evidence="1">
    <name type="scientific">Oryza barthii</name>
    <dbReference type="NCBI Taxonomy" id="65489"/>
    <lineage>
        <taxon>Eukaryota</taxon>
        <taxon>Viridiplantae</taxon>
        <taxon>Streptophyta</taxon>
        <taxon>Embryophyta</taxon>
        <taxon>Tracheophyta</taxon>
        <taxon>Spermatophyta</taxon>
        <taxon>Magnoliopsida</taxon>
        <taxon>Liliopsida</taxon>
        <taxon>Poales</taxon>
        <taxon>Poaceae</taxon>
        <taxon>BOP clade</taxon>
        <taxon>Oryzoideae</taxon>
        <taxon>Oryzeae</taxon>
        <taxon>Oryzinae</taxon>
        <taxon>Oryza</taxon>
    </lineage>
</organism>
<dbReference type="Proteomes" id="UP000026960">
    <property type="component" value="Chromosome 11"/>
</dbReference>
<evidence type="ECO:0000313" key="1">
    <source>
        <dbReference type="EnsemblPlants" id="OBART11G10880.1"/>
    </source>
</evidence>
<proteinExistence type="predicted"/>
<name>A0A0D3HKZ5_9ORYZ</name>
<reference evidence="1" key="2">
    <citation type="submission" date="2015-03" db="UniProtKB">
        <authorList>
            <consortium name="EnsemblPlants"/>
        </authorList>
    </citation>
    <scope>IDENTIFICATION</scope>
</reference>
<dbReference type="AlphaFoldDB" id="A0A0D3HKZ5"/>
<protein>
    <submittedName>
        <fullName evidence="1">Uncharacterized protein</fullName>
    </submittedName>
</protein>
<sequence>MESSTAIPAGGDQDGDIYEKGLGPHKLPFEISIRLRGVPLLRPEDYVLNMKNGKVALVIVPEYAFGFCPPNNPVIHEVELAPFCEGHPKSV</sequence>